<dbReference type="RefSeq" id="WP_147192672.1">
    <property type="nucleotide sequence ID" value="NZ_CP042435.1"/>
</dbReference>
<sequence length="211" mass="24150">MHYFFIFWIGWLVSFLGQLPLGTMSITSTQIAVQENFKHAWRYAIGVAIVEIIYLRLTLFSVNWIMQHKLLFQVLGWLTVAVFLTLGIISFVSAWKQETEKKALLLDNNLHRFLLGVSMSALNPAQIPFWFIWSTYLLDNKVLLSNFTEFNFFTFGCGAGTISGLALYMYGGNWLITKMNTSTKTLNSVMGGIFIIAALAQLYRMIWGKFI</sequence>
<feature type="transmembrane region" description="Helical" evidence="6">
    <location>
        <begin position="40"/>
        <end position="64"/>
    </location>
</feature>
<evidence type="ECO:0000256" key="4">
    <source>
        <dbReference type="ARBA" id="ARBA00022989"/>
    </source>
</evidence>
<name>A0A5B8VGV1_9BACT</name>
<evidence type="ECO:0000256" key="2">
    <source>
        <dbReference type="ARBA" id="ARBA00022475"/>
    </source>
</evidence>
<evidence type="ECO:0000313" key="7">
    <source>
        <dbReference type="EMBL" id="QEC69796.1"/>
    </source>
</evidence>
<accession>A0A5B8VGV1</accession>
<evidence type="ECO:0000256" key="1">
    <source>
        <dbReference type="ARBA" id="ARBA00004651"/>
    </source>
</evidence>
<feature type="transmembrane region" description="Helical" evidence="6">
    <location>
        <begin position="70"/>
        <end position="92"/>
    </location>
</feature>
<dbReference type="GO" id="GO:0006865">
    <property type="term" value="P:amino acid transport"/>
    <property type="evidence" value="ECO:0007669"/>
    <property type="project" value="InterPro"/>
</dbReference>
<dbReference type="KEGG" id="pgin:FRZ67_21760"/>
<dbReference type="Pfam" id="PF01810">
    <property type="entry name" value="LysE"/>
    <property type="match status" value="1"/>
</dbReference>
<dbReference type="GO" id="GO:0005886">
    <property type="term" value="C:plasma membrane"/>
    <property type="evidence" value="ECO:0007669"/>
    <property type="project" value="UniProtKB-SubCell"/>
</dbReference>
<comment type="subcellular location">
    <subcellularLocation>
        <location evidence="1">Cell membrane</location>
        <topology evidence="1">Multi-pass membrane protein</topology>
    </subcellularLocation>
</comment>
<organism evidence="7 8">
    <name type="scientific">Panacibacter ginsenosidivorans</name>
    <dbReference type="NCBI Taxonomy" id="1813871"/>
    <lineage>
        <taxon>Bacteria</taxon>
        <taxon>Pseudomonadati</taxon>
        <taxon>Bacteroidota</taxon>
        <taxon>Chitinophagia</taxon>
        <taxon>Chitinophagales</taxon>
        <taxon>Chitinophagaceae</taxon>
        <taxon>Panacibacter</taxon>
    </lineage>
</organism>
<dbReference type="OrthoDB" id="9342487at2"/>
<dbReference type="EMBL" id="CP042435">
    <property type="protein sequence ID" value="QEC69796.1"/>
    <property type="molecule type" value="Genomic_DNA"/>
</dbReference>
<evidence type="ECO:0000256" key="5">
    <source>
        <dbReference type="ARBA" id="ARBA00023136"/>
    </source>
</evidence>
<keyword evidence="5 6" id="KW-0472">Membrane</keyword>
<reference evidence="7 8" key="1">
    <citation type="journal article" date="2016" name="Int. J. Syst. Evol. Microbiol.">
        <title>Panacibacter ginsenosidivorans gen. nov., sp. nov., with ginsenoside converting activity isolated from soil of a ginseng field.</title>
        <authorList>
            <person name="Siddiqi M.Z."/>
            <person name="Muhammad Shafi S."/>
            <person name="Choi K.D."/>
            <person name="Im W.T."/>
        </authorList>
    </citation>
    <scope>NUCLEOTIDE SEQUENCE [LARGE SCALE GENOMIC DNA]</scope>
    <source>
        <strain evidence="7 8">Gsoil1550</strain>
    </source>
</reference>
<proteinExistence type="predicted"/>
<dbReference type="Proteomes" id="UP000321533">
    <property type="component" value="Chromosome"/>
</dbReference>
<feature type="transmembrane region" description="Helical" evidence="6">
    <location>
        <begin position="6"/>
        <end position="28"/>
    </location>
</feature>
<keyword evidence="3 6" id="KW-0812">Transmembrane</keyword>
<protein>
    <submittedName>
        <fullName evidence="7">Lysine transporter LysE</fullName>
    </submittedName>
</protein>
<feature type="transmembrane region" description="Helical" evidence="6">
    <location>
        <begin position="153"/>
        <end position="176"/>
    </location>
</feature>
<dbReference type="InterPro" id="IPR001123">
    <property type="entry name" value="LeuE-type"/>
</dbReference>
<keyword evidence="2" id="KW-1003">Cell membrane</keyword>
<feature type="transmembrane region" description="Helical" evidence="6">
    <location>
        <begin position="188"/>
        <end position="207"/>
    </location>
</feature>
<evidence type="ECO:0000256" key="3">
    <source>
        <dbReference type="ARBA" id="ARBA00022692"/>
    </source>
</evidence>
<feature type="transmembrane region" description="Helical" evidence="6">
    <location>
        <begin position="113"/>
        <end position="133"/>
    </location>
</feature>
<dbReference type="AlphaFoldDB" id="A0A5B8VGV1"/>
<evidence type="ECO:0000256" key="6">
    <source>
        <dbReference type="SAM" id="Phobius"/>
    </source>
</evidence>
<evidence type="ECO:0000313" key="8">
    <source>
        <dbReference type="Proteomes" id="UP000321533"/>
    </source>
</evidence>
<keyword evidence="4 6" id="KW-1133">Transmembrane helix</keyword>
<gene>
    <name evidence="7" type="ORF">FRZ67_21760</name>
</gene>
<keyword evidence="8" id="KW-1185">Reference proteome</keyword>